<evidence type="ECO:0000313" key="1">
    <source>
        <dbReference type="EMBL" id="AKI78825.1"/>
    </source>
</evidence>
<accession>A0A0G2XZS0</accession>
<organismHost>
    <name type="scientific">Acanthamoeba polyphaga</name>
    <name type="common">Amoeba</name>
    <dbReference type="NCBI Taxonomy" id="5757"/>
</organismHost>
<dbReference type="EMBL" id="KM982401">
    <property type="protein sequence ID" value="AKI78825.1"/>
    <property type="molecule type" value="Genomic_DNA"/>
</dbReference>
<sequence length="148" mass="17489">MNNDKDFIYYLKKDYHYQVFTCVNNTHHNIFRTENIEYLDIYLDKYILLNTGYSMIMIGLDGSCMGKIRDFVGEYIITPNNHVICYGYHTKSLDISQIINNLAENKEIQITSFGSPYYGIKNIFFVNDKNCLKRRIEDYLKSISESMI</sequence>
<organism evidence="1 2">
    <name type="scientific">Acanthamoeba polyphaga mimivirus</name>
    <name type="common">APMV</name>
    <dbReference type="NCBI Taxonomy" id="212035"/>
    <lineage>
        <taxon>Viruses</taxon>
        <taxon>Varidnaviria</taxon>
        <taxon>Bamfordvirae</taxon>
        <taxon>Nucleocytoviricota</taxon>
        <taxon>Megaviricetes</taxon>
        <taxon>Imitervirales</taxon>
        <taxon>Mimiviridae</taxon>
        <taxon>Megamimivirinae</taxon>
        <taxon>Mimivirus</taxon>
        <taxon>Mimivirus bradfordmassiliense</taxon>
    </lineage>
</organism>
<evidence type="ECO:0000313" key="2">
    <source>
        <dbReference type="Proteomes" id="UP000241474"/>
    </source>
</evidence>
<reference evidence="1 2" key="1">
    <citation type="submission" date="2014-10" db="EMBL/GenBank/DDBJ databases">
        <title>Pan-genome analysis of Brazilian lineage A amoebal mimiviruses.</title>
        <authorList>
            <person name="Assis F.L."/>
            <person name="Abrahao J.S."/>
            <person name="Kroon E.G."/>
            <person name="Dornas F.P."/>
            <person name="Andrade K.R."/>
            <person name="Borato P.V.M."/>
            <person name="Pilotto M.R."/>
            <person name="Benamar S."/>
            <person name="LaScola B."/>
            <person name="Colson P."/>
        </authorList>
    </citation>
    <scope>NUCLEOTIDE SEQUENCE [LARGE SCALE GENOMIC DNA]</scope>
    <source>
        <strain evidence="1 2">Oyster</strain>
    </source>
</reference>
<name>A0A0G2XZS0_MIMIV</name>
<dbReference type="Proteomes" id="UP000241474">
    <property type="component" value="Segment"/>
</dbReference>
<protein>
    <submittedName>
        <fullName evidence="1">Uncharacterized protein</fullName>
    </submittedName>
</protein>
<proteinExistence type="predicted"/>